<name>B8ESH2_METSB</name>
<evidence type="ECO:0000256" key="4">
    <source>
        <dbReference type="ARBA" id="ARBA00023136"/>
    </source>
</evidence>
<feature type="region of interest" description="Disordered" evidence="8">
    <location>
        <begin position="484"/>
        <end position="555"/>
    </location>
</feature>
<reference evidence="9 10" key="1">
    <citation type="journal article" date="2010" name="J. Bacteriol.">
        <title>Complete genome sequence of the aerobic facultative methanotroph Methylocella silvestris BL2.</title>
        <authorList>
            <person name="Chen Y."/>
            <person name="Crombie A."/>
            <person name="Rahman M.T."/>
            <person name="Dedysh S.N."/>
            <person name="Liesack W."/>
            <person name="Stott M.B."/>
            <person name="Alam M."/>
            <person name="Theisen A.R."/>
            <person name="Murrell J.C."/>
            <person name="Dunfield P.F."/>
        </authorList>
    </citation>
    <scope>NUCLEOTIDE SEQUENCE [LARGE SCALE GENOMIC DNA]</scope>
    <source>
        <strain evidence="10">DSM 15510 / CIP 108128 / LMG 27833 / NCIMB 13906 / BL2</strain>
    </source>
</reference>
<keyword evidence="10" id="KW-1185">Reference proteome</keyword>
<comment type="similarity">
    <text evidence="7">Belongs to the transglycosylase MltG family.</text>
</comment>
<dbReference type="GO" id="GO:0071555">
    <property type="term" value="P:cell wall organization"/>
    <property type="evidence" value="ECO:0007669"/>
    <property type="project" value="UniProtKB-KW"/>
</dbReference>
<dbReference type="Gene3D" id="3.30.160.60">
    <property type="entry name" value="Classic Zinc Finger"/>
    <property type="match status" value="1"/>
</dbReference>
<accession>B8ESH2</accession>
<dbReference type="RefSeq" id="WP_012589932.1">
    <property type="nucleotide sequence ID" value="NC_011666.1"/>
</dbReference>
<dbReference type="GO" id="GO:0009252">
    <property type="term" value="P:peptidoglycan biosynthetic process"/>
    <property type="evidence" value="ECO:0007669"/>
    <property type="project" value="UniProtKB-UniRule"/>
</dbReference>
<feature type="transmembrane region" description="Helical" evidence="7">
    <location>
        <begin position="32"/>
        <end position="56"/>
    </location>
</feature>
<evidence type="ECO:0000256" key="2">
    <source>
        <dbReference type="ARBA" id="ARBA00022692"/>
    </source>
</evidence>
<dbReference type="eggNOG" id="COG3266">
    <property type="taxonomic scope" value="Bacteria"/>
</dbReference>
<dbReference type="NCBIfam" id="TIGR00247">
    <property type="entry name" value="endolytic transglycosylase MltG"/>
    <property type="match status" value="1"/>
</dbReference>
<dbReference type="GO" id="GO:0008932">
    <property type="term" value="F:lytic endotransglycosylase activity"/>
    <property type="evidence" value="ECO:0007669"/>
    <property type="project" value="UniProtKB-UniRule"/>
</dbReference>
<dbReference type="Pfam" id="PF02618">
    <property type="entry name" value="YceG"/>
    <property type="match status" value="1"/>
</dbReference>
<keyword evidence="3 7" id="KW-1133">Transmembrane helix</keyword>
<feature type="compositionally biased region" description="Pro residues" evidence="8">
    <location>
        <begin position="16"/>
        <end position="25"/>
    </location>
</feature>
<keyword evidence="2 7" id="KW-0812">Transmembrane</keyword>
<protein>
    <recommendedName>
        <fullName evidence="7">Endolytic murein transglycosylase</fullName>
        <ecNumber evidence="7">4.2.2.29</ecNumber>
    </recommendedName>
    <alternativeName>
        <fullName evidence="7">Peptidoglycan lytic transglycosylase</fullName>
    </alternativeName>
    <alternativeName>
        <fullName evidence="7">Peptidoglycan polymerization terminase</fullName>
    </alternativeName>
</protein>
<feature type="compositionally biased region" description="Low complexity" evidence="8">
    <location>
        <begin position="522"/>
        <end position="531"/>
    </location>
</feature>
<dbReference type="AlphaFoldDB" id="B8ESH2"/>
<proteinExistence type="inferred from homology"/>
<dbReference type="PANTHER" id="PTHR30518">
    <property type="entry name" value="ENDOLYTIC MUREIN TRANSGLYCOSYLASE"/>
    <property type="match status" value="1"/>
</dbReference>
<feature type="compositionally biased region" description="Low complexity" evidence="8">
    <location>
        <begin position="369"/>
        <end position="381"/>
    </location>
</feature>
<dbReference type="STRING" id="395965.Msil_0892"/>
<dbReference type="eggNOG" id="COG1559">
    <property type="taxonomic scope" value="Bacteria"/>
</dbReference>
<organism evidence="9 10">
    <name type="scientific">Methylocella silvestris (strain DSM 15510 / CIP 108128 / LMG 27833 / NCIMB 13906 / BL2)</name>
    <dbReference type="NCBI Taxonomy" id="395965"/>
    <lineage>
        <taxon>Bacteria</taxon>
        <taxon>Pseudomonadati</taxon>
        <taxon>Pseudomonadota</taxon>
        <taxon>Alphaproteobacteria</taxon>
        <taxon>Hyphomicrobiales</taxon>
        <taxon>Beijerinckiaceae</taxon>
        <taxon>Methylocella</taxon>
    </lineage>
</organism>
<dbReference type="Gene3D" id="3.30.1490.480">
    <property type="entry name" value="Endolytic murein transglycosylase"/>
    <property type="match status" value="1"/>
</dbReference>
<dbReference type="HAMAP" id="MF_02065">
    <property type="entry name" value="MltG"/>
    <property type="match status" value="1"/>
</dbReference>
<dbReference type="CDD" id="cd08010">
    <property type="entry name" value="MltG_like"/>
    <property type="match status" value="1"/>
</dbReference>
<dbReference type="EC" id="4.2.2.29" evidence="7"/>
<dbReference type="KEGG" id="msl:Msil_0892"/>
<feature type="compositionally biased region" description="Basic and acidic residues" evidence="8">
    <location>
        <begin position="355"/>
        <end position="368"/>
    </location>
</feature>
<feature type="compositionally biased region" description="Polar residues" evidence="8">
    <location>
        <begin position="1"/>
        <end position="10"/>
    </location>
</feature>
<evidence type="ECO:0000256" key="7">
    <source>
        <dbReference type="HAMAP-Rule" id="MF_02065"/>
    </source>
</evidence>
<dbReference type="Proteomes" id="UP000002257">
    <property type="component" value="Chromosome"/>
</dbReference>
<evidence type="ECO:0000256" key="8">
    <source>
        <dbReference type="SAM" id="MobiDB-lite"/>
    </source>
</evidence>
<feature type="region of interest" description="Disordered" evidence="8">
    <location>
        <begin position="355"/>
        <end position="412"/>
    </location>
</feature>
<evidence type="ECO:0000313" key="9">
    <source>
        <dbReference type="EMBL" id="ACK49862.1"/>
    </source>
</evidence>
<evidence type="ECO:0000256" key="6">
    <source>
        <dbReference type="ARBA" id="ARBA00023316"/>
    </source>
</evidence>
<evidence type="ECO:0000256" key="1">
    <source>
        <dbReference type="ARBA" id="ARBA00022475"/>
    </source>
</evidence>
<dbReference type="PANTHER" id="PTHR30518:SF2">
    <property type="entry name" value="ENDOLYTIC MUREIN TRANSGLYCOSYLASE"/>
    <property type="match status" value="1"/>
</dbReference>
<feature type="site" description="Important for catalytic activity" evidence="7">
    <location>
        <position position="234"/>
    </location>
</feature>
<sequence>MRVAPQSPNEALQPEAAPPPPPRPPPSRRRPIMSAVSGFLSFLLIAAVAAMIGLIWSEQRVRAPGPLTADKVLYIVPGTDLPEIIGELDRGGIIDSPFLLNIALLVEGNRSKVKAGEYLFKQGASLREVMDTLVSGKQVLHAITIPEGLTSQQIVERLLESDVLTGDIKDLPKEGSLMPDTYKVTRGWSRADLVRKMQDDQKKIVDQIWARRTSNLPLHSPYEMVTLASIVEKETGKADERPRVASVFMNRLVKRMRLQSDPTIVYGLVGGKATLGRGITRSELEKPTPYNTYTIDGLPPGPIANPGRAALEAVANPSRTQDLYFVADGTGGHVFAETLDQHGRNVQRWRQIEKDARDKAGASQDIDKSAPPVASPPGAAKSDQRGEMDGGAGSIYGDLGPSAPPAQVSAGPSRFESAFGVIGPALVAEAPWAGAALKPGAAARADAKSRGSKFADQRGLAPVTVGPGLDELGIGVQGAPAAAELDGPINDADGDAPARPASGFASRQAALAPDAQTASPLGGAAQNAAGPAPQPDGKIIRPRIIDVSEGTPLDPLRDKTYDLNFAKTVPTAKQMALPN</sequence>
<dbReference type="GO" id="GO:0005886">
    <property type="term" value="C:plasma membrane"/>
    <property type="evidence" value="ECO:0007669"/>
    <property type="project" value="UniProtKB-SubCell"/>
</dbReference>
<keyword evidence="7" id="KW-0997">Cell inner membrane</keyword>
<evidence type="ECO:0000256" key="3">
    <source>
        <dbReference type="ARBA" id="ARBA00022989"/>
    </source>
</evidence>
<dbReference type="InterPro" id="IPR003770">
    <property type="entry name" value="MLTG-like"/>
</dbReference>
<dbReference type="EMBL" id="CP001280">
    <property type="protein sequence ID" value="ACK49862.1"/>
    <property type="molecule type" value="Genomic_DNA"/>
</dbReference>
<gene>
    <name evidence="7" type="primary">mltG</name>
    <name evidence="9" type="ordered locus">Msil_0892</name>
</gene>
<keyword evidence="1 7" id="KW-1003">Cell membrane</keyword>
<evidence type="ECO:0000313" key="10">
    <source>
        <dbReference type="Proteomes" id="UP000002257"/>
    </source>
</evidence>
<keyword evidence="5 7" id="KW-0456">Lyase</keyword>
<comment type="subcellular location">
    <subcellularLocation>
        <location evidence="7">Cell inner membrane</location>
        <topology evidence="7">Single-pass membrane protein</topology>
    </subcellularLocation>
</comment>
<keyword evidence="6 7" id="KW-0961">Cell wall biogenesis/degradation</keyword>
<evidence type="ECO:0000256" key="5">
    <source>
        <dbReference type="ARBA" id="ARBA00023239"/>
    </source>
</evidence>
<feature type="region of interest" description="Disordered" evidence="8">
    <location>
        <begin position="1"/>
        <end position="30"/>
    </location>
</feature>
<keyword evidence="4 7" id="KW-0472">Membrane</keyword>
<comment type="catalytic activity">
    <reaction evidence="7">
        <text>a peptidoglycan chain = a peptidoglycan chain with N-acetyl-1,6-anhydromuramyl-[peptide] at the reducing end + a peptidoglycan chain with N-acetylglucosamine at the non-reducing end.</text>
        <dbReference type="EC" id="4.2.2.29"/>
    </reaction>
</comment>
<comment type="function">
    <text evidence="7">Functions as a peptidoglycan terminase that cleaves nascent peptidoglycan strands endolytically to terminate their elongation.</text>
</comment>
<dbReference type="HOGENOM" id="CLU_018388_0_0_5"/>